<name>A0AAD6PXJ0_9ROSI</name>
<reference evidence="1" key="1">
    <citation type="journal article" date="2023" name="Mol. Ecol. Resour.">
        <title>Chromosome-level genome assembly of a triploid poplar Populus alba 'Berolinensis'.</title>
        <authorList>
            <person name="Chen S."/>
            <person name="Yu Y."/>
            <person name="Wang X."/>
            <person name="Wang S."/>
            <person name="Zhang T."/>
            <person name="Zhou Y."/>
            <person name="He R."/>
            <person name="Meng N."/>
            <person name="Wang Y."/>
            <person name="Liu W."/>
            <person name="Liu Z."/>
            <person name="Liu J."/>
            <person name="Guo Q."/>
            <person name="Huang H."/>
            <person name="Sederoff R.R."/>
            <person name="Wang G."/>
            <person name="Qu G."/>
            <person name="Chen S."/>
        </authorList>
    </citation>
    <scope>NUCLEOTIDE SEQUENCE</scope>
    <source>
        <strain evidence="1">SC-2020</strain>
    </source>
</reference>
<evidence type="ECO:0000313" key="1">
    <source>
        <dbReference type="EMBL" id="KAJ6970310.1"/>
    </source>
</evidence>
<keyword evidence="2" id="KW-1185">Reference proteome</keyword>
<sequence length="22" mass="2409">MWIIHCAYHVSGIGVMVPQPLG</sequence>
<dbReference type="Proteomes" id="UP001164929">
    <property type="component" value="Chromosome 15"/>
</dbReference>
<gene>
    <name evidence="1" type="ORF">NC653_034800</name>
</gene>
<protein>
    <submittedName>
        <fullName evidence="1">Uncharacterized protein</fullName>
    </submittedName>
</protein>
<dbReference type="EMBL" id="JAQIZT010000015">
    <property type="protein sequence ID" value="KAJ6970310.1"/>
    <property type="molecule type" value="Genomic_DNA"/>
</dbReference>
<dbReference type="AlphaFoldDB" id="A0AAD6PXJ0"/>
<evidence type="ECO:0000313" key="2">
    <source>
        <dbReference type="Proteomes" id="UP001164929"/>
    </source>
</evidence>
<accession>A0AAD6PXJ0</accession>
<proteinExistence type="predicted"/>
<organism evidence="1 2">
    <name type="scientific">Populus alba x Populus x berolinensis</name>
    <dbReference type="NCBI Taxonomy" id="444605"/>
    <lineage>
        <taxon>Eukaryota</taxon>
        <taxon>Viridiplantae</taxon>
        <taxon>Streptophyta</taxon>
        <taxon>Embryophyta</taxon>
        <taxon>Tracheophyta</taxon>
        <taxon>Spermatophyta</taxon>
        <taxon>Magnoliopsida</taxon>
        <taxon>eudicotyledons</taxon>
        <taxon>Gunneridae</taxon>
        <taxon>Pentapetalae</taxon>
        <taxon>rosids</taxon>
        <taxon>fabids</taxon>
        <taxon>Malpighiales</taxon>
        <taxon>Salicaceae</taxon>
        <taxon>Saliceae</taxon>
        <taxon>Populus</taxon>
    </lineage>
</organism>
<comment type="caution">
    <text evidence="1">The sequence shown here is derived from an EMBL/GenBank/DDBJ whole genome shotgun (WGS) entry which is preliminary data.</text>
</comment>